<organism evidence="9 10">
    <name type="scientific">Hyphococcus luteus</name>
    <dbReference type="NCBI Taxonomy" id="2058213"/>
    <lineage>
        <taxon>Bacteria</taxon>
        <taxon>Pseudomonadati</taxon>
        <taxon>Pseudomonadota</taxon>
        <taxon>Alphaproteobacteria</taxon>
        <taxon>Parvularculales</taxon>
        <taxon>Parvularculaceae</taxon>
        <taxon>Hyphococcus</taxon>
    </lineage>
</organism>
<keyword evidence="3 6" id="KW-0808">Transferase</keyword>
<evidence type="ECO:0000259" key="8">
    <source>
        <dbReference type="Pfam" id="PF00588"/>
    </source>
</evidence>
<feature type="binding site" evidence="6 7">
    <location>
        <position position="99"/>
    </location>
    <ligand>
        <name>S-adenosyl-L-methionine</name>
        <dbReference type="ChEBI" id="CHEBI:59789"/>
    </ligand>
</feature>
<comment type="caution">
    <text evidence="9">The sequence shown here is derived from an EMBL/GenBank/DDBJ whole genome shotgun (WGS) entry which is preliminary data.</text>
</comment>
<gene>
    <name evidence="6" type="primary">trmL</name>
    <name evidence="9" type="ORF">CW354_14990</name>
</gene>
<dbReference type="OrthoDB" id="9789043at2"/>
<comment type="catalytic activity">
    <reaction evidence="6">
        <text>cytidine(34) in tRNA + S-adenosyl-L-methionine = 2'-O-methylcytidine(34) in tRNA + S-adenosyl-L-homocysteine + H(+)</text>
        <dbReference type="Rhea" id="RHEA:43084"/>
        <dbReference type="Rhea" id="RHEA-COMP:10331"/>
        <dbReference type="Rhea" id="RHEA-COMP:10332"/>
        <dbReference type="ChEBI" id="CHEBI:15378"/>
        <dbReference type="ChEBI" id="CHEBI:57856"/>
        <dbReference type="ChEBI" id="CHEBI:59789"/>
        <dbReference type="ChEBI" id="CHEBI:74495"/>
        <dbReference type="ChEBI" id="CHEBI:82748"/>
        <dbReference type="EC" id="2.1.1.207"/>
    </reaction>
</comment>
<dbReference type="RefSeq" id="WP_104830907.1">
    <property type="nucleotide sequence ID" value="NZ_PJCH01000011.1"/>
</dbReference>
<dbReference type="GO" id="GO:0141102">
    <property type="term" value="F:tRNA (5-carboxymethylaminomethyluridine(34)-2'-O)-methyltransferase activity"/>
    <property type="evidence" value="ECO:0007669"/>
    <property type="project" value="RHEA"/>
</dbReference>
<evidence type="ECO:0000313" key="9">
    <source>
        <dbReference type="EMBL" id="PQA86790.1"/>
    </source>
</evidence>
<evidence type="ECO:0000256" key="5">
    <source>
        <dbReference type="ARBA" id="ARBA00022694"/>
    </source>
</evidence>
<keyword evidence="2 6" id="KW-0489">Methyltransferase</keyword>
<dbReference type="AlphaFoldDB" id="A0A2S7K2R1"/>
<feature type="binding site" evidence="6 7">
    <location>
        <position position="119"/>
    </location>
    <ligand>
        <name>S-adenosyl-L-methionine</name>
        <dbReference type="ChEBI" id="CHEBI:59789"/>
    </ligand>
</feature>
<feature type="binding site" evidence="6 7">
    <location>
        <position position="127"/>
    </location>
    <ligand>
        <name>S-adenosyl-L-methionine</name>
        <dbReference type="ChEBI" id="CHEBI:59789"/>
    </ligand>
</feature>
<dbReference type="Proteomes" id="UP000239504">
    <property type="component" value="Unassembled WGS sequence"/>
</dbReference>
<dbReference type="InterPro" id="IPR001537">
    <property type="entry name" value="SpoU_MeTrfase"/>
</dbReference>
<dbReference type="PANTHER" id="PTHR42971">
    <property type="entry name" value="TRNA (CYTIDINE(34)-2'-O)-METHYLTRANSFERASE"/>
    <property type="match status" value="1"/>
</dbReference>
<dbReference type="EC" id="2.1.1.207" evidence="6"/>
<accession>A0A2S7K2R1</accession>
<dbReference type="GO" id="GO:0005737">
    <property type="term" value="C:cytoplasm"/>
    <property type="evidence" value="ECO:0007669"/>
    <property type="project" value="UniProtKB-SubCell"/>
</dbReference>
<comment type="function">
    <text evidence="6">Methylates the ribose at the nucleotide 34 wobble position in the two leucyl isoacceptors tRNA(Leu)(CmAA) and tRNA(Leu)(cmnm5UmAA). Catalyzes the methyl transfer from S-adenosyl-L-methionine to the 2'-OH of the wobble nucleotide.</text>
</comment>
<keyword evidence="10" id="KW-1185">Reference proteome</keyword>
<reference evidence="9 10" key="1">
    <citation type="submission" date="2017-12" db="EMBL/GenBank/DDBJ databases">
        <authorList>
            <person name="Hurst M.R.H."/>
        </authorList>
    </citation>
    <scope>NUCLEOTIDE SEQUENCE [LARGE SCALE GENOMIC DNA]</scope>
    <source>
        <strain evidence="9 10">SY-3-19</strain>
    </source>
</reference>
<proteinExistence type="inferred from homology"/>
<dbReference type="HAMAP" id="MF_01885">
    <property type="entry name" value="tRNA_methyltr_TrmL"/>
    <property type="match status" value="1"/>
</dbReference>
<evidence type="ECO:0000256" key="2">
    <source>
        <dbReference type="ARBA" id="ARBA00022603"/>
    </source>
</evidence>
<keyword evidence="1 6" id="KW-0963">Cytoplasm</keyword>
<dbReference type="Pfam" id="PF00588">
    <property type="entry name" value="SpoU_methylase"/>
    <property type="match status" value="1"/>
</dbReference>
<dbReference type="InterPro" id="IPR016914">
    <property type="entry name" value="TrmL"/>
</dbReference>
<dbReference type="Gene3D" id="3.40.1280.10">
    <property type="match status" value="1"/>
</dbReference>
<keyword evidence="5 6" id="KW-0819">tRNA processing</keyword>
<comment type="similarity">
    <text evidence="6">Belongs to the class IV-like SAM-binding methyltransferase superfamily. RNA methyltransferase TrmH family. TrmL subfamily.</text>
</comment>
<protein>
    <recommendedName>
        <fullName evidence="6">tRNA (cytidine(34)-2'-O)-methyltransferase</fullName>
        <ecNumber evidence="6">2.1.1.207</ecNumber>
    </recommendedName>
    <alternativeName>
        <fullName evidence="6">tRNA (cytidine/uridine-2'-O-)-methyltransferase TrmL</fullName>
    </alternativeName>
</protein>
<feature type="domain" description="tRNA/rRNA methyltransferase SpoU type" evidence="8">
    <location>
        <begin position="2"/>
        <end position="138"/>
    </location>
</feature>
<dbReference type="SUPFAM" id="SSF75217">
    <property type="entry name" value="alpha/beta knot"/>
    <property type="match status" value="1"/>
</dbReference>
<dbReference type="EMBL" id="PJCH01000011">
    <property type="protein sequence ID" value="PQA86790.1"/>
    <property type="molecule type" value="Genomic_DNA"/>
</dbReference>
<evidence type="ECO:0000313" key="10">
    <source>
        <dbReference type="Proteomes" id="UP000239504"/>
    </source>
</evidence>
<comment type="subcellular location">
    <subcellularLocation>
        <location evidence="6">Cytoplasm</location>
    </subcellularLocation>
</comment>
<evidence type="ECO:0000256" key="4">
    <source>
        <dbReference type="ARBA" id="ARBA00022691"/>
    </source>
</evidence>
<dbReference type="GO" id="GO:0141098">
    <property type="term" value="F:tRNA (cytidine(34)-2'-O)-methyltransferase activity"/>
    <property type="evidence" value="ECO:0007669"/>
    <property type="project" value="RHEA"/>
</dbReference>
<dbReference type="GO" id="GO:0003723">
    <property type="term" value="F:RNA binding"/>
    <property type="evidence" value="ECO:0007669"/>
    <property type="project" value="InterPro"/>
</dbReference>
<comment type="subunit">
    <text evidence="6">Homodimer.</text>
</comment>
<dbReference type="PANTHER" id="PTHR42971:SF1">
    <property type="entry name" value="TRNA (CYTIDINE(34)-2'-O)-METHYLTRANSFERASE"/>
    <property type="match status" value="1"/>
</dbReference>
<evidence type="ECO:0000256" key="1">
    <source>
        <dbReference type="ARBA" id="ARBA00022490"/>
    </source>
</evidence>
<dbReference type="PIRSF" id="PIRSF029256">
    <property type="entry name" value="SpoU_TrmH_prd"/>
    <property type="match status" value="1"/>
</dbReference>
<dbReference type="GO" id="GO:0002130">
    <property type="term" value="P:wobble position ribose methylation"/>
    <property type="evidence" value="ECO:0007669"/>
    <property type="project" value="TreeGrafter"/>
</dbReference>
<evidence type="ECO:0000256" key="7">
    <source>
        <dbReference type="PIRSR" id="PIRSR029256-1"/>
    </source>
</evidence>
<evidence type="ECO:0000256" key="6">
    <source>
        <dbReference type="HAMAP-Rule" id="MF_01885"/>
    </source>
</evidence>
<feature type="binding site" evidence="6 7">
    <location>
        <position position="77"/>
    </location>
    <ligand>
        <name>S-adenosyl-L-methionine</name>
        <dbReference type="ChEBI" id="CHEBI:59789"/>
    </ligand>
</feature>
<dbReference type="InterPro" id="IPR029028">
    <property type="entry name" value="Alpha/beta_knot_MTases"/>
</dbReference>
<keyword evidence="4 6" id="KW-0949">S-adenosyl-L-methionine</keyword>
<dbReference type="InterPro" id="IPR029026">
    <property type="entry name" value="tRNA_m1G_MTases_N"/>
</dbReference>
<evidence type="ECO:0000256" key="3">
    <source>
        <dbReference type="ARBA" id="ARBA00022679"/>
    </source>
</evidence>
<name>A0A2S7K2R1_9PROT</name>
<sequence>MRLALYQPDIPQNVGAAIRAAACFGAEMDVVEPCGFPLDSRALRRAAMDYGAMAPPRPHAGWAAFLETVGEARLVLLTTKAEQTIWDFQFQPADIVLMGRESAGAPEEVHEKADARLRIPLAAGARSLNVAVAAAVTLAEARRQLGWTN</sequence>
<comment type="catalytic activity">
    <reaction evidence="6">
        <text>5-carboxymethylaminomethyluridine(34) in tRNA(Leu) + S-adenosyl-L-methionine = 5-carboxymethylaminomethyl-2'-O-methyluridine(34) in tRNA(Leu) + S-adenosyl-L-homocysteine + H(+)</text>
        <dbReference type="Rhea" id="RHEA:43088"/>
        <dbReference type="Rhea" id="RHEA-COMP:10333"/>
        <dbReference type="Rhea" id="RHEA-COMP:10334"/>
        <dbReference type="ChEBI" id="CHEBI:15378"/>
        <dbReference type="ChEBI" id="CHEBI:57856"/>
        <dbReference type="ChEBI" id="CHEBI:59789"/>
        <dbReference type="ChEBI" id="CHEBI:74508"/>
        <dbReference type="ChEBI" id="CHEBI:74511"/>
        <dbReference type="EC" id="2.1.1.207"/>
    </reaction>
</comment>